<dbReference type="SUPFAM" id="SSF57667">
    <property type="entry name" value="beta-beta-alpha zinc fingers"/>
    <property type="match status" value="1"/>
</dbReference>
<dbReference type="PANTHER" id="PTHR34396:SF25">
    <property type="entry name" value="BOUNDARY ELEMENT ASSOCIATED FACTOR"/>
    <property type="match status" value="1"/>
</dbReference>
<name>A0A835LIP1_9MAGN</name>
<evidence type="ECO:0000313" key="6">
    <source>
        <dbReference type="EMBL" id="KAF9588761.1"/>
    </source>
</evidence>
<dbReference type="InterPro" id="IPR053031">
    <property type="entry name" value="Cuticle_assoc_protein"/>
</dbReference>
<comment type="caution">
    <text evidence="6">The sequence shown here is derived from an EMBL/GenBank/DDBJ whole genome shotgun (WGS) entry which is preliminary data.</text>
</comment>
<accession>A0A835LIP1</accession>
<proteinExistence type="predicted"/>
<reference evidence="6 7" key="1">
    <citation type="submission" date="2020-10" db="EMBL/GenBank/DDBJ databases">
        <title>The Coptis chinensis genome and diversification of protoberbering-type alkaloids.</title>
        <authorList>
            <person name="Wang B."/>
            <person name="Shu S."/>
            <person name="Song C."/>
            <person name="Liu Y."/>
        </authorList>
    </citation>
    <scope>NUCLEOTIDE SEQUENCE [LARGE SCALE GENOMIC DNA]</scope>
    <source>
        <strain evidence="6">HL-2020</strain>
        <tissue evidence="6">Leaf</tissue>
    </source>
</reference>
<sequence>MSTPSSSVSFVAKSNTIVIDDGKDENTQICKVTPAKKLRSVVWEEFDMKKDEKGVDRAICMHCKENFDGKSTSGTSHLRSHLKRCSRRVKPGVRSTITCTTQERRWNCFYQESQIYSREDSP</sequence>
<dbReference type="Pfam" id="PF02892">
    <property type="entry name" value="zf-BED"/>
    <property type="match status" value="1"/>
</dbReference>
<keyword evidence="3" id="KW-0862">Zinc</keyword>
<protein>
    <recommendedName>
        <fullName evidence="5">BED-type domain-containing protein</fullName>
    </recommendedName>
</protein>
<dbReference type="GO" id="GO:0008270">
    <property type="term" value="F:zinc ion binding"/>
    <property type="evidence" value="ECO:0007669"/>
    <property type="project" value="UniProtKB-KW"/>
</dbReference>
<evidence type="ECO:0000259" key="5">
    <source>
        <dbReference type="PROSITE" id="PS50808"/>
    </source>
</evidence>
<dbReference type="InterPro" id="IPR003656">
    <property type="entry name" value="Znf_BED"/>
</dbReference>
<dbReference type="PROSITE" id="PS50808">
    <property type="entry name" value="ZF_BED"/>
    <property type="match status" value="1"/>
</dbReference>
<organism evidence="6 7">
    <name type="scientific">Coptis chinensis</name>
    <dbReference type="NCBI Taxonomy" id="261450"/>
    <lineage>
        <taxon>Eukaryota</taxon>
        <taxon>Viridiplantae</taxon>
        <taxon>Streptophyta</taxon>
        <taxon>Embryophyta</taxon>
        <taxon>Tracheophyta</taxon>
        <taxon>Spermatophyta</taxon>
        <taxon>Magnoliopsida</taxon>
        <taxon>Ranunculales</taxon>
        <taxon>Ranunculaceae</taxon>
        <taxon>Coptidoideae</taxon>
        <taxon>Coptis</taxon>
    </lineage>
</organism>
<feature type="domain" description="BED-type" evidence="5">
    <location>
        <begin position="37"/>
        <end position="93"/>
    </location>
</feature>
<evidence type="ECO:0000256" key="1">
    <source>
        <dbReference type="ARBA" id="ARBA00022723"/>
    </source>
</evidence>
<dbReference type="PANTHER" id="PTHR34396">
    <property type="entry name" value="OS03G0264950 PROTEIN-RELATED"/>
    <property type="match status" value="1"/>
</dbReference>
<dbReference type="GO" id="GO:0006357">
    <property type="term" value="P:regulation of transcription by RNA polymerase II"/>
    <property type="evidence" value="ECO:0007669"/>
    <property type="project" value="TreeGrafter"/>
</dbReference>
<evidence type="ECO:0000256" key="2">
    <source>
        <dbReference type="ARBA" id="ARBA00022771"/>
    </source>
</evidence>
<evidence type="ECO:0000256" key="4">
    <source>
        <dbReference type="PROSITE-ProRule" id="PRU00027"/>
    </source>
</evidence>
<evidence type="ECO:0000256" key="3">
    <source>
        <dbReference type="ARBA" id="ARBA00022833"/>
    </source>
</evidence>
<gene>
    <name evidence="6" type="ORF">IFM89_015488</name>
</gene>
<dbReference type="GO" id="GO:1990837">
    <property type="term" value="F:sequence-specific double-stranded DNA binding"/>
    <property type="evidence" value="ECO:0007669"/>
    <property type="project" value="TreeGrafter"/>
</dbReference>
<keyword evidence="1" id="KW-0479">Metal-binding</keyword>
<dbReference type="OrthoDB" id="1678528at2759"/>
<keyword evidence="2 4" id="KW-0863">Zinc-finger</keyword>
<dbReference type="GO" id="GO:0005634">
    <property type="term" value="C:nucleus"/>
    <property type="evidence" value="ECO:0007669"/>
    <property type="project" value="TreeGrafter"/>
</dbReference>
<dbReference type="SMART" id="SM00614">
    <property type="entry name" value="ZnF_BED"/>
    <property type="match status" value="1"/>
</dbReference>
<dbReference type="Proteomes" id="UP000631114">
    <property type="component" value="Unassembled WGS sequence"/>
</dbReference>
<evidence type="ECO:0000313" key="7">
    <source>
        <dbReference type="Proteomes" id="UP000631114"/>
    </source>
</evidence>
<keyword evidence="7" id="KW-1185">Reference proteome</keyword>
<dbReference type="InterPro" id="IPR036236">
    <property type="entry name" value="Znf_C2H2_sf"/>
</dbReference>
<dbReference type="EMBL" id="JADFTS010000009">
    <property type="protein sequence ID" value="KAF9588761.1"/>
    <property type="molecule type" value="Genomic_DNA"/>
</dbReference>
<dbReference type="AlphaFoldDB" id="A0A835LIP1"/>